<evidence type="ECO:0000313" key="1">
    <source>
        <dbReference type="EMBL" id="KJF61485.1"/>
    </source>
</evidence>
<accession>A0A0D8JVY1</accession>
<name>A0A0D8JVY1_COCIM</name>
<dbReference type="GeneID" id="24163561"/>
<organism evidence="1 2">
    <name type="scientific">Coccidioides immitis (strain RS)</name>
    <name type="common">Valley fever fungus</name>
    <dbReference type="NCBI Taxonomy" id="246410"/>
    <lineage>
        <taxon>Eukaryota</taxon>
        <taxon>Fungi</taxon>
        <taxon>Dikarya</taxon>
        <taxon>Ascomycota</taxon>
        <taxon>Pezizomycotina</taxon>
        <taxon>Eurotiomycetes</taxon>
        <taxon>Eurotiomycetidae</taxon>
        <taxon>Onygenales</taxon>
        <taxon>Onygenaceae</taxon>
        <taxon>Coccidioides</taxon>
    </lineage>
</organism>
<gene>
    <name evidence="1" type="ORF">CIMG_11096</name>
</gene>
<dbReference type="InParanoid" id="A0A0D8JVY1"/>
<protein>
    <submittedName>
        <fullName evidence="1">Uncharacterized protein</fullName>
    </submittedName>
</protein>
<sequence length="103" mass="11274">MSTASVQGTVVHTLHGIAHFPLEPKTISNPFKVVGSFSVMTIVFPSHWRKDPPPEAGVLNDGSTEVGLGNRFSWADGLYLAYDVELPLSRIGNHKLRGFEGRE</sequence>
<dbReference type="RefSeq" id="XP_012213658.1">
    <property type="nucleotide sequence ID" value="XM_012358235.1"/>
</dbReference>
<evidence type="ECO:0000313" key="2">
    <source>
        <dbReference type="Proteomes" id="UP000001261"/>
    </source>
</evidence>
<reference evidence="2" key="1">
    <citation type="journal article" date="2009" name="Genome Res.">
        <title>Comparative genomic analyses of the human fungal pathogens Coccidioides and their relatives.</title>
        <authorList>
            <person name="Sharpton T.J."/>
            <person name="Stajich J.E."/>
            <person name="Rounsley S.D."/>
            <person name="Gardner M.J."/>
            <person name="Wortman J.R."/>
            <person name="Jordar V.S."/>
            <person name="Maiti R."/>
            <person name="Kodira C.D."/>
            <person name="Neafsey D.E."/>
            <person name="Zeng Q."/>
            <person name="Hung C.-Y."/>
            <person name="McMahan C."/>
            <person name="Muszewska A."/>
            <person name="Grynberg M."/>
            <person name="Mandel M.A."/>
            <person name="Kellner E.M."/>
            <person name="Barker B.M."/>
            <person name="Galgiani J.N."/>
            <person name="Orbach M.J."/>
            <person name="Kirkland T.N."/>
            <person name="Cole G.T."/>
            <person name="Henn M.R."/>
            <person name="Birren B.W."/>
            <person name="Taylor J.W."/>
        </authorList>
    </citation>
    <scope>NUCLEOTIDE SEQUENCE [LARGE SCALE GENOMIC DNA]</scope>
    <source>
        <strain evidence="2">RS</strain>
    </source>
</reference>
<keyword evidence="2" id="KW-1185">Reference proteome</keyword>
<dbReference type="VEuPathDB" id="FungiDB:CIMG_11096"/>
<dbReference type="KEGG" id="cim:CIMG_11096"/>
<dbReference type="Proteomes" id="UP000001261">
    <property type="component" value="Unassembled WGS sequence"/>
</dbReference>
<reference evidence="2" key="2">
    <citation type="journal article" date="2010" name="Genome Res.">
        <title>Population genomic sequencing of Coccidioides fungi reveals recent hybridization and transposon control.</title>
        <authorList>
            <person name="Neafsey D.E."/>
            <person name="Barker B.M."/>
            <person name="Sharpton T.J."/>
            <person name="Stajich J.E."/>
            <person name="Park D.J."/>
            <person name="Whiston E."/>
            <person name="Hung C.-Y."/>
            <person name="McMahan C."/>
            <person name="White J."/>
            <person name="Sykes S."/>
            <person name="Heiman D."/>
            <person name="Young S."/>
            <person name="Zeng Q."/>
            <person name="Abouelleil A."/>
            <person name="Aftuck L."/>
            <person name="Bessette D."/>
            <person name="Brown A."/>
            <person name="FitzGerald M."/>
            <person name="Lui A."/>
            <person name="Macdonald J.P."/>
            <person name="Priest M."/>
            <person name="Orbach M.J."/>
            <person name="Galgiani J.N."/>
            <person name="Kirkland T.N."/>
            <person name="Cole G.T."/>
            <person name="Birren B.W."/>
            <person name="Henn M.R."/>
            <person name="Taylor J.W."/>
            <person name="Rounsley S.D."/>
        </authorList>
    </citation>
    <scope>GENOME REANNOTATION</scope>
    <source>
        <strain evidence="2">RS</strain>
    </source>
</reference>
<proteinExistence type="predicted"/>
<dbReference type="AlphaFoldDB" id="A0A0D8JVY1"/>
<dbReference type="EMBL" id="GG704916">
    <property type="protein sequence ID" value="KJF61485.1"/>
    <property type="molecule type" value="Genomic_DNA"/>
</dbReference>